<evidence type="ECO:0000256" key="1">
    <source>
        <dbReference type="SAM" id="MobiDB-lite"/>
    </source>
</evidence>
<dbReference type="InterPro" id="IPR000873">
    <property type="entry name" value="AMP-dep_synth/lig_dom"/>
</dbReference>
<dbReference type="PROSITE" id="PS00455">
    <property type="entry name" value="AMP_BINDING"/>
    <property type="match status" value="1"/>
</dbReference>
<dbReference type="Pfam" id="PF13193">
    <property type="entry name" value="AMP-binding_C"/>
    <property type="match status" value="1"/>
</dbReference>
<dbReference type="Proteomes" id="UP001569963">
    <property type="component" value="Unassembled WGS sequence"/>
</dbReference>
<name>A0ABV4Q4Q4_9ACTN</name>
<sequence length="511" mass="55499">MKHPWDRPLGIWYLAEHHPDQPAVLACPSGESLTFAELAGRAHQAVHALRDRGVGLGDVVGMALPNDLDILVWQLAAAEAGWRYVTLNTRSPAAEVAAIAEHAGMKALIVHGAYAGRAGAVTGVPVRVSVGGGIPGFTPQRDVLRGHPDSPPPDRTAGMPLVYTSGTTGRPKGIWRDLPGITPDAMADAMKTFAHAFRFQPLEGAHLVSAGMFHGGCQSFYLAALHAGQPLVIMDAFDAEETLRLIQEHRITTGYMVPTQFTRLLRLPPDVRARHDVSSLESIVHSAAPCPREVKQAMLDWWGPVIWETYGGTEGAATIAKPHHWLARPGTVGRPIRGMTVKILDDDGNELPPGRVGAVYLDGGRPAFSYHRDPEQTAEVYRGTAFTLGDAGHLDEDGFLFIVDRIKDMIITGGVNVYPAEVEAVLAVHPAVLDSAVVGAPDPEWGEQVRAFVQPMPGREPSEELAAELIAYCRERLASHKCPRVVEFRSELPRTETGKLYKRLLRDELRG</sequence>
<dbReference type="EMBL" id="JAXCEI010000002">
    <property type="protein sequence ID" value="MFA1538142.1"/>
    <property type="molecule type" value="Genomic_DNA"/>
</dbReference>
<proteinExistence type="predicted"/>
<dbReference type="PANTHER" id="PTHR43767:SF7">
    <property type="entry name" value="MEDIUM_LONG-CHAIN-FATTY-ACID--COA LIGASE FADD8"/>
    <property type="match status" value="1"/>
</dbReference>
<feature type="domain" description="AMP-binding enzyme C-terminal" evidence="3">
    <location>
        <begin position="421"/>
        <end position="499"/>
    </location>
</feature>
<evidence type="ECO:0000259" key="2">
    <source>
        <dbReference type="Pfam" id="PF00501"/>
    </source>
</evidence>
<accession>A0ABV4Q4Q4</accession>
<dbReference type="InterPro" id="IPR050237">
    <property type="entry name" value="ATP-dep_AMP-bd_enzyme"/>
</dbReference>
<feature type="region of interest" description="Disordered" evidence="1">
    <location>
        <begin position="139"/>
        <end position="158"/>
    </location>
</feature>
<dbReference type="RefSeq" id="WP_371947483.1">
    <property type="nucleotide sequence ID" value="NZ_JAXCEI010000002.1"/>
</dbReference>
<gene>
    <name evidence="4" type="ORF">SM611_04305</name>
</gene>
<dbReference type="Gene3D" id="3.30.300.30">
    <property type="match status" value="1"/>
</dbReference>
<evidence type="ECO:0000313" key="4">
    <source>
        <dbReference type="EMBL" id="MFA1538142.1"/>
    </source>
</evidence>
<keyword evidence="5" id="KW-1185">Reference proteome</keyword>
<protein>
    <submittedName>
        <fullName evidence="4">AMP-binding protein</fullName>
    </submittedName>
</protein>
<organism evidence="4 5">
    <name type="scientific">Actinomadura monticuli</name>
    <dbReference type="NCBI Taxonomy" id="3097367"/>
    <lineage>
        <taxon>Bacteria</taxon>
        <taxon>Bacillati</taxon>
        <taxon>Actinomycetota</taxon>
        <taxon>Actinomycetes</taxon>
        <taxon>Streptosporangiales</taxon>
        <taxon>Thermomonosporaceae</taxon>
        <taxon>Actinomadura</taxon>
    </lineage>
</organism>
<dbReference type="InterPro" id="IPR020845">
    <property type="entry name" value="AMP-binding_CS"/>
</dbReference>
<dbReference type="InterPro" id="IPR042099">
    <property type="entry name" value="ANL_N_sf"/>
</dbReference>
<dbReference type="InterPro" id="IPR045851">
    <property type="entry name" value="AMP-bd_C_sf"/>
</dbReference>
<dbReference type="Pfam" id="PF00501">
    <property type="entry name" value="AMP-binding"/>
    <property type="match status" value="1"/>
</dbReference>
<reference evidence="4 5" key="1">
    <citation type="submission" date="2023-11" db="EMBL/GenBank/DDBJ databases">
        <title>Actinomadura monticuli sp. nov., isolated from volcanic ash.</title>
        <authorList>
            <person name="Lee S.D."/>
            <person name="Yang H."/>
            <person name="Kim I.S."/>
        </authorList>
    </citation>
    <scope>NUCLEOTIDE SEQUENCE [LARGE SCALE GENOMIC DNA]</scope>
    <source>
        <strain evidence="4 5">DLS-62</strain>
    </source>
</reference>
<dbReference type="InterPro" id="IPR025110">
    <property type="entry name" value="AMP-bd_C"/>
</dbReference>
<feature type="domain" description="AMP-dependent synthetase/ligase" evidence="2">
    <location>
        <begin position="15"/>
        <end position="363"/>
    </location>
</feature>
<comment type="caution">
    <text evidence="4">The sequence shown here is derived from an EMBL/GenBank/DDBJ whole genome shotgun (WGS) entry which is preliminary data.</text>
</comment>
<evidence type="ECO:0000259" key="3">
    <source>
        <dbReference type="Pfam" id="PF13193"/>
    </source>
</evidence>
<dbReference type="Gene3D" id="3.40.50.12780">
    <property type="entry name" value="N-terminal domain of ligase-like"/>
    <property type="match status" value="1"/>
</dbReference>
<evidence type="ECO:0000313" key="5">
    <source>
        <dbReference type="Proteomes" id="UP001569963"/>
    </source>
</evidence>
<dbReference type="SUPFAM" id="SSF56801">
    <property type="entry name" value="Acetyl-CoA synthetase-like"/>
    <property type="match status" value="1"/>
</dbReference>
<dbReference type="PANTHER" id="PTHR43767">
    <property type="entry name" value="LONG-CHAIN-FATTY-ACID--COA LIGASE"/>
    <property type="match status" value="1"/>
</dbReference>